<comment type="similarity">
    <text evidence="1 4">Belongs to the eukaryotic ribosomal protein eS25 family.</text>
</comment>
<dbReference type="HOGENOM" id="CLU_2159001_0_0_1"/>
<gene>
    <name evidence="6" type="primary">Mo03468</name>
    <name evidence="6" type="ORF">E5Q_03468</name>
</gene>
<evidence type="ECO:0000256" key="1">
    <source>
        <dbReference type="ARBA" id="ARBA00009106"/>
    </source>
</evidence>
<dbReference type="InParanoid" id="G7E1T7"/>
<feature type="compositionally biased region" description="Basic residues" evidence="5">
    <location>
        <begin position="13"/>
        <end position="22"/>
    </location>
</feature>
<dbReference type="OrthoDB" id="10263513at2759"/>
<organism evidence="6 7">
    <name type="scientific">Mixia osmundae (strain CBS 9802 / IAM 14324 / JCM 22182 / KY 12970)</name>
    <dbReference type="NCBI Taxonomy" id="764103"/>
    <lineage>
        <taxon>Eukaryota</taxon>
        <taxon>Fungi</taxon>
        <taxon>Dikarya</taxon>
        <taxon>Basidiomycota</taxon>
        <taxon>Pucciniomycotina</taxon>
        <taxon>Mixiomycetes</taxon>
        <taxon>Mixiales</taxon>
        <taxon>Mixiaceae</taxon>
        <taxon>Mixia</taxon>
    </lineage>
</organism>
<accession>G7E1T7</accession>
<reference evidence="6 7" key="1">
    <citation type="journal article" date="2011" name="J. Gen. Appl. Microbiol.">
        <title>Draft genome sequencing of the enigmatic basidiomycete Mixia osmundae.</title>
        <authorList>
            <person name="Nishida H."/>
            <person name="Nagatsuka Y."/>
            <person name="Sugiyama J."/>
        </authorList>
    </citation>
    <scope>NUCLEOTIDE SEQUENCE [LARGE SCALE GENOMIC DNA]</scope>
    <source>
        <strain evidence="7">CBS 9802 / IAM 14324 / JCM 22182 / KY 12970</strain>
    </source>
</reference>
<reference evidence="6 7" key="2">
    <citation type="journal article" date="2012" name="Open Biol.">
        <title>Characteristics of nucleosomes and linker DNA regions on the genome of the basidiomycete Mixia osmundae revealed by mono- and dinucleosome mapping.</title>
        <authorList>
            <person name="Nishida H."/>
            <person name="Kondo S."/>
            <person name="Matsumoto T."/>
            <person name="Suzuki Y."/>
            <person name="Yoshikawa H."/>
            <person name="Taylor T.D."/>
            <person name="Sugiyama J."/>
        </authorList>
    </citation>
    <scope>NUCLEOTIDE SEQUENCE [LARGE SCALE GENOMIC DNA]</scope>
    <source>
        <strain evidence="7">CBS 9802 / IAM 14324 / JCM 22182 / KY 12970</strain>
    </source>
</reference>
<protein>
    <recommendedName>
        <fullName evidence="4">40S ribosomal protein S25</fullName>
    </recommendedName>
</protein>
<comment type="caution">
    <text evidence="6">The sequence shown here is derived from an EMBL/GenBank/DDBJ whole genome shotgun (WGS) entry which is preliminary data.</text>
</comment>
<evidence type="ECO:0000256" key="2">
    <source>
        <dbReference type="ARBA" id="ARBA00022980"/>
    </source>
</evidence>
<feature type="compositionally biased region" description="Polar residues" evidence="5">
    <location>
        <begin position="72"/>
        <end position="81"/>
    </location>
</feature>
<dbReference type="Pfam" id="PF03297">
    <property type="entry name" value="Ribosomal_S25"/>
    <property type="match status" value="1"/>
</dbReference>
<evidence type="ECO:0000256" key="5">
    <source>
        <dbReference type="SAM" id="MobiDB-lite"/>
    </source>
</evidence>
<dbReference type="Proteomes" id="UP000009131">
    <property type="component" value="Unassembled WGS sequence"/>
</dbReference>
<keyword evidence="2 4" id="KW-0689">Ribosomal protein</keyword>
<evidence type="ECO:0000256" key="4">
    <source>
        <dbReference type="RuleBase" id="RU366057"/>
    </source>
</evidence>
<name>G7E1T7_MIXOS</name>
<proteinExistence type="inferred from homology"/>
<dbReference type="eggNOG" id="KOG1767">
    <property type="taxonomic scope" value="Eukaryota"/>
</dbReference>
<keyword evidence="3 4" id="KW-0687">Ribonucleoprotein</keyword>
<evidence type="ECO:0000256" key="3">
    <source>
        <dbReference type="ARBA" id="ARBA00023274"/>
    </source>
</evidence>
<dbReference type="InterPro" id="IPR004977">
    <property type="entry name" value="Ribosomal_eS25"/>
</dbReference>
<dbReference type="AlphaFoldDB" id="G7E1T7"/>
<dbReference type="Gene3D" id="3.30.63.20">
    <property type="match status" value="1"/>
</dbReference>
<feature type="compositionally biased region" description="Low complexity" evidence="5">
    <location>
        <begin position="1"/>
        <end position="12"/>
    </location>
</feature>
<dbReference type="GO" id="GO:1990904">
    <property type="term" value="C:ribonucleoprotein complex"/>
    <property type="evidence" value="ECO:0007669"/>
    <property type="project" value="UniProtKB-KW"/>
</dbReference>
<dbReference type="EMBL" id="BABT02000106">
    <property type="protein sequence ID" value="GAA96797.1"/>
    <property type="molecule type" value="Genomic_DNA"/>
</dbReference>
<sequence length="111" mass="12240">MAKAAGAQNAGKAAKKKKWSKGKVKDKANNAVVLDKPTYDKILKEVPTFKMISQLIVVWSVCLDRPNEDQRVPSTTSHSTLGQGGCHQTHRSPPWSTDLQSARAFQQVYTC</sequence>
<feature type="region of interest" description="Disordered" evidence="5">
    <location>
        <begin position="1"/>
        <end position="25"/>
    </location>
</feature>
<keyword evidence="7" id="KW-1185">Reference proteome</keyword>
<evidence type="ECO:0000313" key="6">
    <source>
        <dbReference type="EMBL" id="GAA96797.1"/>
    </source>
</evidence>
<dbReference type="STRING" id="764103.G7E1T7"/>
<feature type="region of interest" description="Disordered" evidence="5">
    <location>
        <begin position="68"/>
        <end position="99"/>
    </location>
</feature>
<dbReference type="PANTHER" id="PTHR12850">
    <property type="entry name" value="40S RIBOSOMAL PROTEIN S25"/>
    <property type="match status" value="1"/>
</dbReference>
<dbReference type="GO" id="GO:0005840">
    <property type="term" value="C:ribosome"/>
    <property type="evidence" value="ECO:0007669"/>
    <property type="project" value="UniProtKB-KW"/>
</dbReference>
<evidence type="ECO:0000313" key="7">
    <source>
        <dbReference type="Proteomes" id="UP000009131"/>
    </source>
</evidence>